<dbReference type="PROSITE" id="PS51340">
    <property type="entry name" value="MOSC"/>
    <property type="match status" value="1"/>
</dbReference>
<dbReference type="STRING" id="123822.B0188_11100"/>
<dbReference type="InterPro" id="IPR005303">
    <property type="entry name" value="MOCOS_middle"/>
</dbReference>
<gene>
    <name evidence="2" type="ORF">B0188_11100</name>
</gene>
<dbReference type="EMBL" id="MUYB01000060">
    <property type="protein sequence ID" value="OOR99538.1"/>
    <property type="molecule type" value="Genomic_DNA"/>
</dbReference>
<comment type="caution">
    <text evidence="2">The sequence shown here is derived from an EMBL/GenBank/DDBJ whole genome shotgun (WGS) entry which is preliminary data.</text>
</comment>
<feature type="domain" description="MOSC" evidence="1">
    <location>
        <begin position="116"/>
        <end position="261"/>
    </location>
</feature>
<dbReference type="InterPro" id="IPR052716">
    <property type="entry name" value="MOSC_domain"/>
</dbReference>
<dbReference type="GO" id="GO:0003824">
    <property type="term" value="F:catalytic activity"/>
    <property type="evidence" value="ECO:0007669"/>
    <property type="project" value="InterPro"/>
</dbReference>
<evidence type="ECO:0000313" key="2">
    <source>
        <dbReference type="EMBL" id="OOR99538.1"/>
    </source>
</evidence>
<keyword evidence="3" id="KW-1185">Reference proteome</keyword>
<name>A0A1T0ASS4_9PAST</name>
<reference evidence="2 3" key="1">
    <citation type="submission" date="2017-02" db="EMBL/GenBank/DDBJ databases">
        <title>Draft genome sequence of Haemophilus felis CCUG 31170 type strain.</title>
        <authorList>
            <person name="Engstrom-Jakobsson H."/>
            <person name="Salva-Serra F."/>
            <person name="Thorell K."/>
            <person name="Gonzales-Siles L."/>
            <person name="Karlsson R."/>
            <person name="Boulund F."/>
            <person name="Engstrand L."/>
            <person name="Kristiansson E."/>
            <person name="Moore E."/>
        </authorList>
    </citation>
    <scope>NUCLEOTIDE SEQUENCE [LARGE SCALE GENOMIC DNA]</scope>
    <source>
        <strain evidence="2 3">CCUG 31170</strain>
    </source>
</reference>
<dbReference type="PANTHER" id="PTHR36930">
    <property type="entry name" value="METAL-SULFUR CLUSTER BIOSYNTHESIS PROTEINS YUAD-RELATED"/>
    <property type="match status" value="1"/>
</dbReference>
<protein>
    <submittedName>
        <fullName evidence="2">MOSC domain-containing protein</fullName>
    </submittedName>
</protein>
<dbReference type="GO" id="GO:0030170">
    <property type="term" value="F:pyridoxal phosphate binding"/>
    <property type="evidence" value="ECO:0007669"/>
    <property type="project" value="InterPro"/>
</dbReference>
<dbReference type="AlphaFoldDB" id="A0A1T0ASS4"/>
<sequence>MQLQQICIYPIKSTQGYFLPQAVVLSQGLNFDREFMLTEPNGKMITARKEEALFRLSAYPIPMGLQVVHQDGSMLTVHYSDFQHTTACEVWEDVFESFIANDEINRWFSEKLARDVQLRWTGLHTERRTARPPETPVAFADGYPILLTTEASLQQLQQNCPVPISMANFRPNIVVSGNEPFQEEQWKKIQIGGATFINVKPCERCVLITRDPQHHQLDKKMEPLRSLKKLNTNAQGKTIFGINLIPLNTGVIRVGDEVKILE</sequence>
<evidence type="ECO:0000313" key="3">
    <source>
        <dbReference type="Proteomes" id="UP000190023"/>
    </source>
</evidence>
<accession>A0A1T0ASS4</accession>
<organism evidence="2 3">
    <name type="scientific">[Haemophilus] felis</name>
    <dbReference type="NCBI Taxonomy" id="123822"/>
    <lineage>
        <taxon>Bacteria</taxon>
        <taxon>Pseudomonadati</taxon>
        <taxon>Pseudomonadota</taxon>
        <taxon>Gammaproteobacteria</taxon>
        <taxon>Pasteurellales</taxon>
        <taxon>Pasteurellaceae</taxon>
    </lineage>
</organism>
<dbReference type="SUPFAM" id="SSF141673">
    <property type="entry name" value="MOSC N-terminal domain-like"/>
    <property type="match status" value="1"/>
</dbReference>
<proteinExistence type="predicted"/>
<dbReference type="PANTHER" id="PTHR36930:SF1">
    <property type="entry name" value="MOSC DOMAIN-CONTAINING PROTEIN"/>
    <property type="match status" value="1"/>
</dbReference>
<dbReference type="InterPro" id="IPR011037">
    <property type="entry name" value="Pyrv_Knase-like_insert_dom_sf"/>
</dbReference>
<dbReference type="GO" id="GO:0030151">
    <property type="term" value="F:molybdenum ion binding"/>
    <property type="evidence" value="ECO:0007669"/>
    <property type="project" value="InterPro"/>
</dbReference>
<dbReference type="Pfam" id="PF03473">
    <property type="entry name" value="MOSC"/>
    <property type="match status" value="1"/>
</dbReference>
<dbReference type="Pfam" id="PF03476">
    <property type="entry name" value="MOSC_N"/>
    <property type="match status" value="1"/>
</dbReference>
<dbReference type="SUPFAM" id="SSF50800">
    <property type="entry name" value="PK beta-barrel domain-like"/>
    <property type="match status" value="1"/>
</dbReference>
<evidence type="ECO:0000259" key="1">
    <source>
        <dbReference type="PROSITE" id="PS51340"/>
    </source>
</evidence>
<dbReference type="Proteomes" id="UP000190023">
    <property type="component" value="Unassembled WGS sequence"/>
</dbReference>
<dbReference type="InterPro" id="IPR005302">
    <property type="entry name" value="MoCF_Sase_C"/>
</dbReference>